<organism evidence="3 4">
    <name type="scientific">Puniceispirillum marinum (strain IMCC1322)</name>
    <dbReference type="NCBI Taxonomy" id="488538"/>
    <lineage>
        <taxon>Bacteria</taxon>
        <taxon>Pseudomonadati</taxon>
        <taxon>Pseudomonadota</taxon>
        <taxon>Alphaproteobacteria</taxon>
        <taxon>Candidatus Puniceispirillales</taxon>
        <taxon>Candidatus Puniceispirillaceae</taxon>
        <taxon>Candidatus Puniceispirillum</taxon>
    </lineage>
</organism>
<dbReference type="AlphaFoldDB" id="D5BU05"/>
<dbReference type="STRING" id="488538.SAR116_1509"/>
<reference evidence="3 4" key="1">
    <citation type="journal article" date="2010" name="J. Bacteriol.">
        <title>Complete genome sequence of "Candidatus Puniceispirillum marinum" IMCC1322, a representative of the SAR116 clade in the Alphaproteobacteria.</title>
        <authorList>
            <person name="Oh H.M."/>
            <person name="Kwon K.K."/>
            <person name="Kang I."/>
            <person name="Kang S.G."/>
            <person name="Lee J.H."/>
            <person name="Kim S.J."/>
            <person name="Cho J.C."/>
        </authorList>
    </citation>
    <scope>NUCLEOTIDE SEQUENCE [LARGE SCALE GENOMIC DNA]</scope>
    <source>
        <strain evidence="3 4">IMCC1322</strain>
    </source>
</reference>
<keyword evidence="4" id="KW-1185">Reference proteome</keyword>
<proteinExistence type="inferred from homology"/>
<feature type="transmembrane region" description="Helical" evidence="2">
    <location>
        <begin position="20"/>
        <end position="45"/>
    </location>
</feature>
<sequence>MSKQSKSTQKLKAKSERRDFLKNAAKVTGVGVAMGSGILSAPFVMANVKEKLVIQTRPARFTKLEQMKNSFIAKFPEADIEFIALAGVDHEDTISKTLAQIAAGKQIDLQRVATEGVQLYAGAGYIQALDKWVRRDAEFMRTYFSDVNPAFPHSMMYEGSLYQICTAFNAANIYINKNLFRENDIERPGDDWTKDDFYEIAKKITKKSGGKTEVYGYGWTNRLWGSWMPWIFNNDTNLYTEAESPNSDFSSWFWNYFYGGSSMASGYGGGPRWETPQANHENVVEALEFMVQLQQEGITPEASLGDGATLTGFYSSNRLAMTPAGGFWAGALKGQGMTPEDFDVCFFPKWKSQRHQFGAEGYLMMEKCQAKDLAWEFIKHTSSYEWQVPFVSGNITTPVRRSMHNDLRYSYTGPDNWQVFYDTVDKLKDTAAIPAPPCSNPMTRAFTKYTGLALTGDLTARDALTKMQGDLMRIQDKYSPMYKS</sequence>
<evidence type="ECO:0000256" key="2">
    <source>
        <dbReference type="SAM" id="Phobius"/>
    </source>
</evidence>
<dbReference type="PANTHER" id="PTHR43649:SF31">
    <property type="entry name" value="SN-GLYCEROL-3-PHOSPHATE-BINDING PERIPLASMIC PROTEIN UGPB"/>
    <property type="match status" value="1"/>
</dbReference>
<dbReference type="PROSITE" id="PS51318">
    <property type="entry name" value="TAT"/>
    <property type="match status" value="1"/>
</dbReference>
<dbReference type="SUPFAM" id="SSF53850">
    <property type="entry name" value="Periplasmic binding protein-like II"/>
    <property type="match status" value="1"/>
</dbReference>
<gene>
    <name evidence="3" type="ordered locus">SAR116_1509</name>
</gene>
<keyword evidence="2" id="KW-1133">Transmembrane helix</keyword>
<dbReference type="GO" id="GO:0016787">
    <property type="term" value="F:hydrolase activity"/>
    <property type="evidence" value="ECO:0007669"/>
    <property type="project" value="UniProtKB-KW"/>
</dbReference>
<evidence type="ECO:0000256" key="1">
    <source>
        <dbReference type="ARBA" id="ARBA00008520"/>
    </source>
</evidence>
<evidence type="ECO:0000313" key="4">
    <source>
        <dbReference type="Proteomes" id="UP000007460"/>
    </source>
</evidence>
<dbReference type="InterPro" id="IPR006311">
    <property type="entry name" value="TAT_signal"/>
</dbReference>
<keyword evidence="2" id="KW-0812">Transmembrane</keyword>
<dbReference type="Gene3D" id="3.40.190.10">
    <property type="entry name" value="Periplasmic binding protein-like II"/>
    <property type="match status" value="1"/>
</dbReference>
<dbReference type="OrthoDB" id="6416561at2"/>
<dbReference type="EC" id="3.6.1.-" evidence="3"/>
<dbReference type="PANTHER" id="PTHR43649">
    <property type="entry name" value="ARABINOSE-BINDING PROTEIN-RELATED"/>
    <property type="match status" value="1"/>
</dbReference>
<dbReference type="InterPro" id="IPR050490">
    <property type="entry name" value="Bact_solute-bd_prot1"/>
</dbReference>
<evidence type="ECO:0000313" key="3">
    <source>
        <dbReference type="EMBL" id="ADE39752.1"/>
    </source>
</evidence>
<dbReference type="EMBL" id="CP001751">
    <property type="protein sequence ID" value="ADE39752.1"/>
    <property type="molecule type" value="Genomic_DNA"/>
</dbReference>
<dbReference type="eggNOG" id="COG1653">
    <property type="taxonomic scope" value="Bacteria"/>
</dbReference>
<name>D5BU05_PUNMI</name>
<dbReference type="KEGG" id="apb:SAR116_1509"/>
<dbReference type="HOGENOM" id="CLU_031285_10_5_5"/>
<keyword evidence="2" id="KW-0472">Membrane</keyword>
<keyword evidence="3" id="KW-0378">Hydrolase</keyword>
<comment type="similarity">
    <text evidence="1">Belongs to the bacterial solute-binding protein 1 family.</text>
</comment>
<accession>D5BU05</accession>
<dbReference type="RefSeq" id="WP_013046379.1">
    <property type="nucleotide sequence ID" value="NC_014010.1"/>
</dbReference>
<protein>
    <submittedName>
        <fullName evidence="3">Extracellular solute-binding domain protein</fullName>
        <ecNumber evidence="3">3.6.1.-</ecNumber>
    </submittedName>
</protein>
<dbReference type="Proteomes" id="UP000007460">
    <property type="component" value="Chromosome"/>
</dbReference>